<dbReference type="GO" id="GO:0016705">
    <property type="term" value="F:oxidoreductase activity, acting on paired donors, with incorporation or reduction of molecular oxygen"/>
    <property type="evidence" value="ECO:0007669"/>
    <property type="project" value="InterPro"/>
</dbReference>
<evidence type="ECO:0000256" key="1">
    <source>
        <dbReference type="ARBA" id="ARBA00001971"/>
    </source>
</evidence>
<comment type="similarity">
    <text evidence="4 14">Belongs to the cytochrome P450 family.</text>
</comment>
<evidence type="ECO:0000256" key="14">
    <source>
        <dbReference type="RuleBase" id="RU000461"/>
    </source>
</evidence>
<dbReference type="SUPFAM" id="SSF48264">
    <property type="entry name" value="Cytochrome P450"/>
    <property type="match status" value="1"/>
</dbReference>
<dbReference type="InterPro" id="IPR002401">
    <property type="entry name" value="Cyt_P450_E_grp-I"/>
</dbReference>
<organism evidence="15 16">
    <name type="scientific">Wolfiporia cocos (strain MD-104)</name>
    <name type="common">Brown rot fungus</name>
    <dbReference type="NCBI Taxonomy" id="742152"/>
    <lineage>
        <taxon>Eukaryota</taxon>
        <taxon>Fungi</taxon>
        <taxon>Dikarya</taxon>
        <taxon>Basidiomycota</taxon>
        <taxon>Agaricomycotina</taxon>
        <taxon>Agaricomycetes</taxon>
        <taxon>Polyporales</taxon>
        <taxon>Phaeolaceae</taxon>
        <taxon>Wolfiporia</taxon>
    </lineage>
</organism>
<dbReference type="InterPro" id="IPR017972">
    <property type="entry name" value="Cyt_P450_CS"/>
</dbReference>
<evidence type="ECO:0000256" key="10">
    <source>
        <dbReference type="ARBA" id="ARBA00023004"/>
    </source>
</evidence>
<evidence type="ECO:0000256" key="11">
    <source>
        <dbReference type="ARBA" id="ARBA00023033"/>
    </source>
</evidence>
<keyword evidence="9 14" id="KW-0560">Oxidoreductase</keyword>
<dbReference type="GO" id="GO:0004497">
    <property type="term" value="F:monooxygenase activity"/>
    <property type="evidence" value="ECO:0007669"/>
    <property type="project" value="UniProtKB-KW"/>
</dbReference>
<evidence type="ECO:0000313" key="16">
    <source>
        <dbReference type="Proteomes" id="UP000218811"/>
    </source>
</evidence>
<evidence type="ECO:0000256" key="5">
    <source>
        <dbReference type="ARBA" id="ARBA00022617"/>
    </source>
</evidence>
<dbReference type="PRINTS" id="PR00463">
    <property type="entry name" value="EP450I"/>
</dbReference>
<dbReference type="InterPro" id="IPR036396">
    <property type="entry name" value="Cyt_P450_sf"/>
</dbReference>
<evidence type="ECO:0000256" key="4">
    <source>
        <dbReference type="ARBA" id="ARBA00010617"/>
    </source>
</evidence>
<evidence type="ECO:0000256" key="3">
    <source>
        <dbReference type="ARBA" id="ARBA00005179"/>
    </source>
</evidence>
<dbReference type="PANTHER" id="PTHR46300:SF2">
    <property type="entry name" value="CYTOCHROME P450 MONOOXYGENASE ALNH-RELATED"/>
    <property type="match status" value="1"/>
</dbReference>
<evidence type="ECO:0000256" key="6">
    <source>
        <dbReference type="ARBA" id="ARBA00022692"/>
    </source>
</evidence>
<dbReference type="PANTHER" id="PTHR46300">
    <property type="entry name" value="P450, PUTATIVE (EUROFUNG)-RELATED-RELATED"/>
    <property type="match status" value="1"/>
</dbReference>
<dbReference type="OrthoDB" id="1470350at2759"/>
<keyword evidence="10 13" id="KW-0408">Iron</keyword>
<evidence type="ECO:0000256" key="12">
    <source>
        <dbReference type="ARBA" id="ARBA00023136"/>
    </source>
</evidence>
<dbReference type="GO" id="GO:0020037">
    <property type="term" value="F:heme binding"/>
    <property type="evidence" value="ECO:0007669"/>
    <property type="project" value="InterPro"/>
</dbReference>
<dbReference type="AlphaFoldDB" id="A0A2H3K2E3"/>
<dbReference type="InterPro" id="IPR001128">
    <property type="entry name" value="Cyt_P450"/>
</dbReference>
<feature type="binding site" description="axial binding residue" evidence="13">
    <location>
        <position position="443"/>
    </location>
    <ligand>
        <name>heme</name>
        <dbReference type="ChEBI" id="CHEBI:30413"/>
    </ligand>
    <ligandPart>
        <name>Fe</name>
        <dbReference type="ChEBI" id="CHEBI:18248"/>
    </ligandPart>
</feature>
<comment type="pathway">
    <text evidence="3">Secondary metabolite biosynthesis.</text>
</comment>
<comment type="cofactor">
    <cofactor evidence="1 13">
        <name>heme</name>
        <dbReference type="ChEBI" id="CHEBI:30413"/>
    </cofactor>
</comment>
<evidence type="ECO:0000256" key="8">
    <source>
        <dbReference type="ARBA" id="ARBA00022989"/>
    </source>
</evidence>
<name>A0A2H3K2E3_WOLCO</name>
<evidence type="ECO:0000313" key="15">
    <source>
        <dbReference type="EMBL" id="PCH44308.1"/>
    </source>
</evidence>
<keyword evidence="12" id="KW-0472">Membrane</keyword>
<evidence type="ECO:0000256" key="7">
    <source>
        <dbReference type="ARBA" id="ARBA00022723"/>
    </source>
</evidence>
<dbReference type="Proteomes" id="UP000218811">
    <property type="component" value="Unassembled WGS sequence"/>
</dbReference>
<dbReference type="Gene3D" id="1.10.630.10">
    <property type="entry name" value="Cytochrome P450"/>
    <property type="match status" value="1"/>
</dbReference>
<dbReference type="OMA" id="GNFNVFM"/>
<gene>
    <name evidence="15" type="ORF">WOLCODRAFT_104897</name>
</gene>
<dbReference type="PROSITE" id="PS00086">
    <property type="entry name" value="CYTOCHROME_P450"/>
    <property type="match status" value="1"/>
</dbReference>
<evidence type="ECO:0000256" key="9">
    <source>
        <dbReference type="ARBA" id="ARBA00023002"/>
    </source>
</evidence>
<dbReference type="Pfam" id="PF00067">
    <property type="entry name" value="p450"/>
    <property type="match status" value="1"/>
</dbReference>
<accession>A0A2H3K2E3</accession>
<dbReference type="CDD" id="cd11065">
    <property type="entry name" value="CYP64-like"/>
    <property type="match status" value="1"/>
</dbReference>
<sequence length="517" mass="58369">MPIWFTFEAALCCTLLSITAALYRFREIRRVQLPPGPQPLPILGNVHQVPADYQERTFTQWSKTYGQIIYARFFRTPVLILGSLNIARDFLDKRSNKYSGRPRCVMLREMIGWDPDIVFLDYGDQWRKQRKWMQGSLQNKDHLAAWRSVERRETFVLLSCLVTSPDDFVRHIRRYTAAVLMDIIYGHTVLSEDDKLVLTIEEAMKGSVESGAAGATLVDFFPFLKHVPTWMPGAGFKRNALAVRSKVQQAINETFDMAQENIMAGISRSSIVSTLLEESSRKGTLVEDIPDIKGAAGGVYGGECPHDTTAVLTTFFLAMTLHPEVLEKAQKEIDEVVGMDCLPDFSDRPRLPYVDCVLKELYRWNVPAPLGIPHCVTEDDEYLGYQIRKGTTVVPNIWYRIQNTELYADPQEFRPERFLSMSESDMELSDPSNYIFGFGRRICPGRQFADASIWLALSNLIATMNVSKARDSAGNEIAPTPAFITGITSQPKLFVCCIKPRAERAKDLIAHGAAAFA</sequence>
<keyword evidence="5 13" id="KW-0349">Heme</keyword>
<keyword evidence="7 13" id="KW-0479">Metal-binding</keyword>
<keyword evidence="8" id="KW-1133">Transmembrane helix</keyword>
<keyword evidence="16" id="KW-1185">Reference proteome</keyword>
<dbReference type="EMBL" id="KB468157">
    <property type="protein sequence ID" value="PCH44308.1"/>
    <property type="molecule type" value="Genomic_DNA"/>
</dbReference>
<evidence type="ECO:0000256" key="2">
    <source>
        <dbReference type="ARBA" id="ARBA00004370"/>
    </source>
</evidence>
<dbReference type="GO" id="GO:0005506">
    <property type="term" value="F:iron ion binding"/>
    <property type="evidence" value="ECO:0007669"/>
    <property type="project" value="InterPro"/>
</dbReference>
<comment type="subcellular location">
    <subcellularLocation>
        <location evidence="2">Membrane</location>
    </subcellularLocation>
</comment>
<evidence type="ECO:0000256" key="13">
    <source>
        <dbReference type="PIRSR" id="PIRSR602401-1"/>
    </source>
</evidence>
<keyword evidence="11 14" id="KW-0503">Monooxygenase</keyword>
<reference evidence="15 16" key="1">
    <citation type="journal article" date="2012" name="Science">
        <title>The Paleozoic origin of enzymatic lignin decomposition reconstructed from 31 fungal genomes.</title>
        <authorList>
            <person name="Floudas D."/>
            <person name="Binder M."/>
            <person name="Riley R."/>
            <person name="Barry K."/>
            <person name="Blanchette R.A."/>
            <person name="Henrissat B."/>
            <person name="Martinez A.T."/>
            <person name="Otillar R."/>
            <person name="Spatafora J.W."/>
            <person name="Yadav J.S."/>
            <person name="Aerts A."/>
            <person name="Benoit I."/>
            <person name="Boyd A."/>
            <person name="Carlson A."/>
            <person name="Copeland A."/>
            <person name="Coutinho P.M."/>
            <person name="de Vries R.P."/>
            <person name="Ferreira P."/>
            <person name="Findley K."/>
            <person name="Foster B."/>
            <person name="Gaskell J."/>
            <person name="Glotzer D."/>
            <person name="Gorecki P."/>
            <person name="Heitman J."/>
            <person name="Hesse C."/>
            <person name="Hori C."/>
            <person name="Igarashi K."/>
            <person name="Jurgens J.A."/>
            <person name="Kallen N."/>
            <person name="Kersten P."/>
            <person name="Kohler A."/>
            <person name="Kuees U."/>
            <person name="Kumar T.K.A."/>
            <person name="Kuo A."/>
            <person name="LaButti K."/>
            <person name="Larrondo L.F."/>
            <person name="Lindquist E."/>
            <person name="Ling A."/>
            <person name="Lombard V."/>
            <person name="Lucas S."/>
            <person name="Lundell T."/>
            <person name="Martin R."/>
            <person name="McLaughlin D.J."/>
            <person name="Morgenstern I."/>
            <person name="Morin E."/>
            <person name="Murat C."/>
            <person name="Nagy L.G."/>
            <person name="Nolan M."/>
            <person name="Ohm R.A."/>
            <person name="Patyshakuliyeva A."/>
            <person name="Rokas A."/>
            <person name="Ruiz-Duenas F.J."/>
            <person name="Sabat G."/>
            <person name="Salamov A."/>
            <person name="Samejima M."/>
            <person name="Schmutz J."/>
            <person name="Slot J.C."/>
            <person name="St John F."/>
            <person name="Stenlid J."/>
            <person name="Sun H."/>
            <person name="Sun S."/>
            <person name="Syed K."/>
            <person name="Tsang A."/>
            <person name="Wiebenga A."/>
            <person name="Young D."/>
            <person name="Pisabarro A."/>
            <person name="Eastwood D.C."/>
            <person name="Martin F."/>
            <person name="Cullen D."/>
            <person name="Grigoriev I.V."/>
            <person name="Hibbett D.S."/>
        </authorList>
    </citation>
    <scope>NUCLEOTIDE SEQUENCE [LARGE SCALE GENOMIC DNA]</scope>
    <source>
        <strain evidence="15 16">MD-104</strain>
    </source>
</reference>
<proteinExistence type="inferred from homology"/>
<keyword evidence="6" id="KW-0812">Transmembrane</keyword>
<protein>
    <submittedName>
        <fullName evidence="15">Cytochrome P450</fullName>
    </submittedName>
</protein>
<dbReference type="InterPro" id="IPR050364">
    <property type="entry name" value="Cytochrome_P450_fung"/>
</dbReference>
<dbReference type="GO" id="GO:0016020">
    <property type="term" value="C:membrane"/>
    <property type="evidence" value="ECO:0007669"/>
    <property type="project" value="UniProtKB-SubCell"/>
</dbReference>
<dbReference type="STRING" id="742152.A0A2H3K2E3"/>